<dbReference type="GO" id="GO:0000978">
    <property type="term" value="F:RNA polymerase II cis-regulatory region sequence-specific DNA binding"/>
    <property type="evidence" value="ECO:0007669"/>
    <property type="project" value="TreeGrafter"/>
</dbReference>
<dbReference type="PANTHER" id="PTHR23235">
    <property type="entry name" value="KRUEPPEL-LIKE TRANSCRIPTION FACTOR"/>
    <property type="match status" value="1"/>
</dbReference>
<gene>
    <name evidence="7" type="ORF">M427DRAFT_106357</name>
</gene>
<dbReference type="FunFam" id="3.30.160.60:FF:000100">
    <property type="entry name" value="Zinc finger 45-like"/>
    <property type="match status" value="1"/>
</dbReference>
<dbReference type="PANTHER" id="PTHR23235:SF120">
    <property type="entry name" value="KRUPPEL-LIKE FACTOR 15"/>
    <property type="match status" value="1"/>
</dbReference>
<dbReference type="InterPro" id="IPR036236">
    <property type="entry name" value="Znf_C2H2_sf"/>
</dbReference>
<feature type="domain" description="C2H2-type" evidence="6">
    <location>
        <begin position="72"/>
        <end position="90"/>
    </location>
</feature>
<keyword evidence="2" id="KW-0677">Repeat</keyword>
<protein>
    <recommendedName>
        <fullName evidence="6">C2H2-type domain-containing protein</fullName>
    </recommendedName>
</protein>
<dbReference type="Proteomes" id="UP000070544">
    <property type="component" value="Unassembled WGS sequence"/>
</dbReference>
<dbReference type="AlphaFoldDB" id="A0A138ZXE2"/>
<dbReference type="GO" id="GO:0000981">
    <property type="term" value="F:DNA-binding transcription factor activity, RNA polymerase II-specific"/>
    <property type="evidence" value="ECO:0007669"/>
    <property type="project" value="UniProtKB-ARBA"/>
</dbReference>
<keyword evidence="1" id="KW-0479">Metal-binding</keyword>
<feature type="non-terminal residue" evidence="7">
    <location>
        <position position="90"/>
    </location>
</feature>
<accession>A0A138ZXE2</accession>
<evidence type="ECO:0000256" key="3">
    <source>
        <dbReference type="ARBA" id="ARBA00022771"/>
    </source>
</evidence>
<dbReference type="PROSITE" id="PS00028">
    <property type="entry name" value="ZINC_FINGER_C2H2_1"/>
    <property type="match status" value="2"/>
</dbReference>
<proteinExistence type="predicted"/>
<dbReference type="InterPro" id="IPR013087">
    <property type="entry name" value="Znf_C2H2_type"/>
</dbReference>
<dbReference type="FunFam" id="3.30.160.60:FF:002343">
    <property type="entry name" value="Zinc finger protein 33A"/>
    <property type="match status" value="1"/>
</dbReference>
<dbReference type="OrthoDB" id="6365676at2759"/>
<evidence type="ECO:0000256" key="4">
    <source>
        <dbReference type="ARBA" id="ARBA00022833"/>
    </source>
</evidence>
<keyword evidence="3 5" id="KW-0863">Zinc-finger</keyword>
<reference evidence="7 8" key="1">
    <citation type="journal article" date="2015" name="Genome Biol. Evol.">
        <title>Phylogenomic analyses indicate that early fungi evolved digesting cell walls of algal ancestors of land plants.</title>
        <authorList>
            <person name="Chang Y."/>
            <person name="Wang S."/>
            <person name="Sekimoto S."/>
            <person name="Aerts A.L."/>
            <person name="Choi C."/>
            <person name="Clum A."/>
            <person name="LaButti K.M."/>
            <person name="Lindquist E.A."/>
            <person name="Yee Ngan C."/>
            <person name="Ohm R.A."/>
            <person name="Salamov A.A."/>
            <person name="Grigoriev I.V."/>
            <person name="Spatafora J.W."/>
            <person name="Berbee M.L."/>
        </authorList>
    </citation>
    <scope>NUCLEOTIDE SEQUENCE [LARGE SCALE GENOMIC DNA]</scope>
    <source>
        <strain evidence="7 8">JEL478</strain>
    </source>
</reference>
<evidence type="ECO:0000313" key="7">
    <source>
        <dbReference type="EMBL" id="KXS08813.1"/>
    </source>
</evidence>
<evidence type="ECO:0000256" key="2">
    <source>
        <dbReference type="ARBA" id="ARBA00022737"/>
    </source>
</evidence>
<dbReference type="GO" id="GO:0008270">
    <property type="term" value="F:zinc ion binding"/>
    <property type="evidence" value="ECO:0007669"/>
    <property type="project" value="UniProtKB-KW"/>
</dbReference>
<keyword evidence="4" id="KW-0862">Zinc</keyword>
<evidence type="ECO:0000259" key="6">
    <source>
        <dbReference type="PROSITE" id="PS50157"/>
    </source>
</evidence>
<keyword evidence="8" id="KW-1185">Reference proteome</keyword>
<dbReference type="OMA" id="RTKEHIC"/>
<dbReference type="SMART" id="SM00355">
    <property type="entry name" value="ZnF_C2H2"/>
    <property type="match status" value="3"/>
</dbReference>
<feature type="domain" description="C2H2-type" evidence="6">
    <location>
        <begin position="12"/>
        <end position="41"/>
    </location>
</feature>
<evidence type="ECO:0000256" key="5">
    <source>
        <dbReference type="PROSITE-ProRule" id="PRU00042"/>
    </source>
</evidence>
<name>A0A138ZXE2_GONPJ</name>
<evidence type="ECO:0000256" key="1">
    <source>
        <dbReference type="ARBA" id="ARBA00022723"/>
    </source>
</evidence>
<sequence>MQIHEVNRPRPHKCTFYGCGWSFTTKQQLDRHLRIHTGEKPYHCHFDDCEQAFPQKSTLDTHLRTHTGERPFECDICFEKFTRSSHMYRH</sequence>
<dbReference type="SUPFAM" id="SSF57667">
    <property type="entry name" value="beta-beta-alpha zinc fingers"/>
    <property type="match status" value="3"/>
</dbReference>
<dbReference type="Gene3D" id="3.30.160.60">
    <property type="entry name" value="Classic Zinc Finger"/>
    <property type="match status" value="3"/>
</dbReference>
<dbReference type="PROSITE" id="PS50157">
    <property type="entry name" value="ZINC_FINGER_C2H2_2"/>
    <property type="match status" value="3"/>
</dbReference>
<evidence type="ECO:0000313" key="8">
    <source>
        <dbReference type="Proteomes" id="UP000070544"/>
    </source>
</evidence>
<dbReference type="STRING" id="1344416.A0A138ZXE2"/>
<dbReference type="Pfam" id="PF00096">
    <property type="entry name" value="zf-C2H2"/>
    <property type="match status" value="3"/>
</dbReference>
<organism evidence="7 8">
    <name type="scientific">Gonapodya prolifera (strain JEL478)</name>
    <name type="common">Monoblepharis prolifera</name>
    <dbReference type="NCBI Taxonomy" id="1344416"/>
    <lineage>
        <taxon>Eukaryota</taxon>
        <taxon>Fungi</taxon>
        <taxon>Fungi incertae sedis</taxon>
        <taxon>Chytridiomycota</taxon>
        <taxon>Chytridiomycota incertae sedis</taxon>
        <taxon>Monoblepharidomycetes</taxon>
        <taxon>Monoblepharidales</taxon>
        <taxon>Gonapodyaceae</taxon>
        <taxon>Gonapodya</taxon>
    </lineage>
</organism>
<feature type="domain" description="C2H2-type" evidence="6">
    <location>
        <begin position="42"/>
        <end position="71"/>
    </location>
</feature>
<dbReference type="EMBL" id="KQ965968">
    <property type="protein sequence ID" value="KXS08813.1"/>
    <property type="molecule type" value="Genomic_DNA"/>
</dbReference>
<dbReference type="FunFam" id="3.30.160.60:FF:000072">
    <property type="entry name" value="zinc finger protein 143 isoform X1"/>
    <property type="match status" value="1"/>
</dbReference>